<organism evidence="1 2">
    <name type="scientific">Enterobacter ludwigii</name>
    <dbReference type="NCBI Taxonomy" id="299767"/>
    <lineage>
        <taxon>Bacteria</taxon>
        <taxon>Pseudomonadati</taxon>
        <taxon>Pseudomonadota</taxon>
        <taxon>Gammaproteobacteria</taxon>
        <taxon>Enterobacterales</taxon>
        <taxon>Enterobacteriaceae</taxon>
        <taxon>Enterobacter</taxon>
        <taxon>Enterobacter cloacae complex</taxon>
    </lineage>
</organism>
<dbReference type="RefSeq" id="WP_236249790.1">
    <property type="nucleotide sequence ID" value="NZ_CP116347.1"/>
</dbReference>
<proteinExistence type="predicted"/>
<dbReference type="EMBL" id="CP116347">
    <property type="protein sequence ID" value="WCE14734.1"/>
    <property type="molecule type" value="Genomic_DNA"/>
</dbReference>
<gene>
    <name evidence="1" type="ORF">PHA72_07675</name>
</gene>
<evidence type="ECO:0000313" key="2">
    <source>
        <dbReference type="Proteomes" id="UP001210538"/>
    </source>
</evidence>
<dbReference type="Proteomes" id="UP001210538">
    <property type="component" value="Chromosome"/>
</dbReference>
<accession>A0AAX3LFA2</accession>
<protein>
    <submittedName>
        <fullName evidence="1">Uncharacterized protein</fullName>
    </submittedName>
</protein>
<name>A0AAX3LFA2_9ENTR</name>
<sequence length="105" mass="11921">MDAEVLDMLMIYDAYIEPSGIHIDMLKHAYQCYYSSLNSSTLTPEAKKNLKVSDYDFLDVLNPTLSTREKAEKRKAIVEENQSNSISSIGEAIKKEAMRKNNGKK</sequence>
<keyword evidence="2" id="KW-1185">Reference proteome</keyword>
<dbReference type="AlphaFoldDB" id="A0AAX3LFA2"/>
<reference evidence="1 2" key="1">
    <citation type="submission" date="2023-01" db="EMBL/GenBank/DDBJ databases">
        <title>Genome sequence resource and annotation of Enterobacter ludwigii, an economically important pathogen of seedling wilt with strawberry.</title>
        <authorList>
            <person name="Xie Y."/>
        </authorList>
    </citation>
    <scope>NUCLEOTIDE SEQUENCE [LARGE SCALE GENOMIC DNA]</scope>
    <source>
        <strain evidence="1 2">CM-TZ4</strain>
    </source>
</reference>
<evidence type="ECO:0000313" key="1">
    <source>
        <dbReference type="EMBL" id="WCE14734.1"/>
    </source>
</evidence>